<dbReference type="EC" id="2.7.4.-" evidence="1"/>
<dbReference type="EMBL" id="CP021474">
    <property type="protein sequence ID" value="ARW20265.1"/>
    <property type="molecule type" value="Genomic_DNA"/>
</dbReference>
<accession>A0A1Y0VQ27</accession>
<dbReference type="AlphaFoldDB" id="A0A1Y0VQ27"/>
<reference evidence="1 2" key="1">
    <citation type="submission" date="2017-05" db="EMBL/GenBank/DDBJ databases">
        <title>Genome sequence of Pediococcus pentosaceus strain SRCM100892.</title>
        <authorList>
            <person name="Cho S.H."/>
        </authorList>
    </citation>
    <scope>NUCLEOTIDE SEQUENCE [LARGE SCALE GENOMIC DNA]</scope>
    <source>
        <strain evidence="1 2">SRCM100892</strain>
    </source>
</reference>
<name>A0A1Y0VQ27_PEDPE</name>
<dbReference type="Proteomes" id="UP000196118">
    <property type="component" value="Chromosome"/>
</dbReference>
<proteinExistence type="predicted"/>
<organism evidence="1 2">
    <name type="scientific">Pediococcus pentosaceus</name>
    <dbReference type="NCBI Taxonomy" id="1255"/>
    <lineage>
        <taxon>Bacteria</taxon>
        <taxon>Bacillati</taxon>
        <taxon>Bacillota</taxon>
        <taxon>Bacilli</taxon>
        <taxon>Lactobacillales</taxon>
        <taxon>Lactobacillaceae</taxon>
        <taxon>Pediococcus</taxon>
    </lineage>
</organism>
<sequence length="39" mass="4488">MADGVSVSELVEKIRLDVFYGNELLEQKKLQLVIFHVQV</sequence>
<protein>
    <submittedName>
        <fullName evidence="1">HPr kinase/phosphorylase</fullName>
        <ecNumber evidence="1">2.7.11.-</ecNumber>
        <ecNumber evidence="1">2.7.4.-</ecNumber>
    </submittedName>
</protein>
<evidence type="ECO:0000313" key="2">
    <source>
        <dbReference type="Proteomes" id="UP000196118"/>
    </source>
</evidence>
<keyword evidence="1" id="KW-0418">Kinase</keyword>
<keyword evidence="1" id="KW-0808">Transferase</keyword>
<dbReference type="EC" id="2.7.11.-" evidence="1"/>
<evidence type="ECO:0000313" key="1">
    <source>
        <dbReference type="EMBL" id="ARW20265.1"/>
    </source>
</evidence>
<dbReference type="GO" id="GO:0016301">
    <property type="term" value="F:kinase activity"/>
    <property type="evidence" value="ECO:0007669"/>
    <property type="project" value="UniProtKB-KW"/>
</dbReference>
<gene>
    <name evidence="1" type="ORF">S100892_01722</name>
</gene>